<proteinExistence type="predicted"/>
<keyword evidence="1" id="KW-0472">Membrane</keyword>
<comment type="caution">
    <text evidence="2">The sequence shown here is derived from an EMBL/GenBank/DDBJ whole genome shotgun (WGS) entry which is preliminary data.</text>
</comment>
<sequence>RLFPKFPIKKHLKFKCFIIFLVFEPINSGYKVLFIESGYHSVLLSFNFLHNKNRYYYRFLAIHNYLVTSPFKENVFDSIIFTFTIWPINDSSPLKLTSLFCLVLPISLSVFVLLLSSTSTSTTLPI</sequence>
<feature type="non-terminal residue" evidence="2">
    <location>
        <position position="1"/>
    </location>
</feature>
<dbReference type="Proteomes" id="UP000295504">
    <property type="component" value="Unassembled WGS sequence"/>
</dbReference>
<evidence type="ECO:0000313" key="2">
    <source>
        <dbReference type="EMBL" id="TCP96784.1"/>
    </source>
</evidence>
<protein>
    <submittedName>
        <fullName evidence="2">Uncharacterized protein</fullName>
    </submittedName>
</protein>
<gene>
    <name evidence="2" type="ORF">EDD79_10491</name>
</gene>
<reference evidence="2 3" key="1">
    <citation type="submission" date="2019-03" db="EMBL/GenBank/DDBJ databases">
        <title>Genomic Encyclopedia of Type Strains, Phase IV (KMG-IV): sequencing the most valuable type-strain genomes for metagenomic binning, comparative biology and taxonomic classification.</title>
        <authorList>
            <person name="Goeker M."/>
        </authorList>
    </citation>
    <scope>NUCLEOTIDE SEQUENCE [LARGE SCALE GENOMIC DNA]</scope>
    <source>
        <strain evidence="2 3">DSM 100013</strain>
    </source>
</reference>
<dbReference type="AlphaFoldDB" id="A0A4R2T7F0"/>
<keyword evidence="3" id="KW-1185">Reference proteome</keyword>
<evidence type="ECO:0000256" key="1">
    <source>
        <dbReference type="SAM" id="Phobius"/>
    </source>
</evidence>
<keyword evidence="1" id="KW-0812">Transmembrane</keyword>
<organism evidence="2 3">
    <name type="scientific">Serpentinicella alkaliphila</name>
    <dbReference type="NCBI Taxonomy" id="1734049"/>
    <lineage>
        <taxon>Bacteria</taxon>
        <taxon>Bacillati</taxon>
        <taxon>Bacillota</taxon>
        <taxon>Clostridia</taxon>
        <taxon>Peptostreptococcales</taxon>
        <taxon>Natronincolaceae</taxon>
        <taxon>Serpentinicella</taxon>
    </lineage>
</organism>
<feature type="transmembrane region" description="Helical" evidence="1">
    <location>
        <begin position="12"/>
        <end position="30"/>
    </location>
</feature>
<keyword evidence="1" id="KW-1133">Transmembrane helix</keyword>
<name>A0A4R2T7F0_9FIRM</name>
<dbReference type="EMBL" id="SLYC01000049">
    <property type="protein sequence ID" value="TCP96784.1"/>
    <property type="molecule type" value="Genomic_DNA"/>
</dbReference>
<evidence type="ECO:0000313" key="3">
    <source>
        <dbReference type="Proteomes" id="UP000295504"/>
    </source>
</evidence>
<accession>A0A4R2T7F0</accession>
<feature type="transmembrane region" description="Helical" evidence="1">
    <location>
        <begin position="96"/>
        <end position="115"/>
    </location>
</feature>